<evidence type="ECO:0000313" key="2">
    <source>
        <dbReference type="Proteomes" id="UP000253919"/>
    </source>
</evidence>
<accession>A0A369QUK2</accession>
<proteinExistence type="predicted"/>
<dbReference type="Proteomes" id="UP000253919">
    <property type="component" value="Unassembled WGS sequence"/>
</dbReference>
<gene>
    <name evidence="1" type="ORF">AHMF7616_04489</name>
</gene>
<protein>
    <submittedName>
        <fullName evidence="1">Uncharacterized protein</fullName>
    </submittedName>
</protein>
<dbReference type="EMBL" id="QASA01000001">
    <property type="protein sequence ID" value="RDC65858.1"/>
    <property type="molecule type" value="Genomic_DNA"/>
</dbReference>
<sequence length="82" mass="9415">MDWPKMHPSRMQSVNLKFQAVMLSPEKVFISYNISLVPQKTIGVSYNIALSYIKTIAYFNPLCLTPLRCANLLLITLIVNWL</sequence>
<dbReference type="AlphaFoldDB" id="A0A369QUK2"/>
<comment type="caution">
    <text evidence="1">The sequence shown here is derived from an EMBL/GenBank/DDBJ whole genome shotgun (WGS) entry which is preliminary data.</text>
</comment>
<name>A0A369QUK2_9BACT</name>
<organism evidence="1 2">
    <name type="scientific">Adhaeribacter pallidiroseus</name>
    <dbReference type="NCBI Taxonomy" id="2072847"/>
    <lineage>
        <taxon>Bacteria</taxon>
        <taxon>Pseudomonadati</taxon>
        <taxon>Bacteroidota</taxon>
        <taxon>Cytophagia</taxon>
        <taxon>Cytophagales</taxon>
        <taxon>Hymenobacteraceae</taxon>
        <taxon>Adhaeribacter</taxon>
    </lineage>
</organism>
<evidence type="ECO:0000313" key="1">
    <source>
        <dbReference type="EMBL" id="RDC65858.1"/>
    </source>
</evidence>
<reference evidence="1 2" key="1">
    <citation type="submission" date="2018-04" db="EMBL/GenBank/DDBJ databases">
        <title>Adhaeribacter sp. HMF7616 genome sequencing and assembly.</title>
        <authorList>
            <person name="Kang H."/>
            <person name="Kang J."/>
            <person name="Cha I."/>
            <person name="Kim H."/>
            <person name="Joh K."/>
        </authorList>
    </citation>
    <scope>NUCLEOTIDE SEQUENCE [LARGE SCALE GENOMIC DNA]</scope>
    <source>
        <strain evidence="1 2">HMF7616</strain>
    </source>
</reference>
<keyword evidence="2" id="KW-1185">Reference proteome</keyword>